<dbReference type="EMBL" id="AP012339">
    <property type="protein sequence ID" value="BAM05409.1"/>
    <property type="molecule type" value="Genomic_DNA"/>
</dbReference>
<feature type="region of interest" description="Disordered" evidence="4">
    <location>
        <begin position="27"/>
        <end position="90"/>
    </location>
</feature>
<dbReference type="GO" id="GO:0046914">
    <property type="term" value="F:transition metal ion binding"/>
    <property type="evidence" value="ECO:0007669"/>
    <property type="project" value="TreeGrafter"/>
</dbReference>
<dbReference type="Gene3D" id="1.20.1600.10">
    <property type="entry name" value="Outer membrane efflux proteins (OEP)"/>
    <property type="match status" value="1"/>
</dbReference>
<evidence type="ECO:0000259" key="6">
    <source>
        <dbReference type="Pfam" id="PF25954"/>
    </source>
</evidence>
<dbReference type="NCBIfam" id="TIGR01730">
    <property type="entry name" value="RND_mfp"/>
    <property type="match status" value="1"/>
</dbReference>
<dbReference type="SUPFAM" id="SSF111369">
    <property type="entry name" value="HlyD-like secretion proteins"/>
    <property type="match status" value="1"/>
</dbReference>
<evidence type="ECO:0000259" key="7">
    <source>
        <dbReference type="Pfam" id="PF25973"/>
    </source>
</evidence>
<dbReference type="InterPro" id="IPR058647">
    <property type="entry name" value="BSH_CzcB-like"/>
</dbReference>
<keyword evidence="3" id="KW-0175">Coiled coil</keyword>
<evidence type="ECO:0000256" key="3">
    <source>
        <dbReference type="SAM" id="Coils"/>
    </source>
</evidence>
<geneLocation type="plasmid" evidence="9 10">
    <name>pPSMK1</name>
</geneLocation>
<dbReference type="AlphaFoldDB" id="I0IJH1"/>
<dbReference type="GO" id="GO:0030288">
    <property type="term" value="C:outer membrane-bounded periplasmic space"/>
    <property type="evidence" value="ECO:0007669"/>
    <property type="project" value="TreeGrafter"/>
</dbReference>
<evidence type="ECO:0000313" key="9">
    <source>
        <dbReference type="EMBL" id="BAM05409.1"/>
    </source>
</evidence>
<keyword evidence="5" id="KW-0732">Signal</keyword>
<dbReference type="PANTHER" id="PTHR30097">
    <property type="entry name" value="CATION EFFLUX SYSTEM PROTEIN CUSB"/>
    <property type="match status" value="1"/>
</dbReference>
<dbReference type="Pfam" id="PF25954">
    <property type="entry name" value="Beta-barrel_RND_2"/>
    <property type="match status" value="1"/>
</dbReference>
<dbReference type="GO" id="GO:0060003">
    <property type="term" value="P:copper ion export"/>
    <property type="evidence" value="ECO:0007669"/>
    <property type="project" value="TreeGrafter"/>
</dbReference>
<feature type="signal peptide" evidence="5">
    <location>
        <begin position="1"/>
        <end position="22"/>
    </location>
</feature>
<evidence type="ECO:0000256" key="4">
    <source>
        <dbReference type="SAM" id="MobiDB-lite"/>
    </source>
</evidence>
<evidence type="ECO:0000256" key="1">
    <source>
        <dbReference type="ARBA" id="ARBA00009477"/>
    </source>
</evidence>
<comment type="similarity">
    <text evidence="1">Belongs to the membrane fusion protein (MFP) (TC 8.A.1) family.</text>
</comment>
<dbReference type="GO" id="GO:0022857">
    <property type="term" value="F:transmembrane transporter activity"/>
    <property type="evidence" value="ECO:0007669"/>
    <property type="project" value="InterPro"/>
</dbReference>
<feature type="coiled-coil region" evidence="3">
    <location>
        <begin position="215"/>
        <end position="242"/>
    </location>
</feature>
<dbReference type="Gene3D" id="2.40.30.170">
    <property type="match status" value="1"/>
</dbReference>
<proteinExistence type="inferred from homology"/>
<accession>I0IJH1</accession>
<feature type="domain" description="CzcB-like barrel-sandwich hybrid" evidence="7">
    <location>
        <begin position="133"/>
        <end position="288"/>
    </location>
</feature>
<dbReference type="KEGG" id="phm:PSMK_p00470"/>
<dbReference type="Pfam" id="PF25973">
    <property type="entry name" value="BSH_CzcB"/>
    <property type="match status" value="1"/>
</dbReference>
<protein>
    <submittedName>
        <fullName evidence="9">Cation efflux system periplasmic linker protein</fullName>
    </submittedName>
</protein>
<dbReference type="OrthoDB" id="9806939at2"/>
<name>I0IJH1_PHYMF</name>
<evidence type="ECO:0000259" key="8">
    <source>
        <dbReference type="Pfam" id="PF25975"/>
    </source>
</evidence>
<feature type="domain" description="CzcB-like C-terminal circularly permuted SH3-like" evidence="8">
    <location>
        <begin position="392"/>
        <end position="453"/>
    </location>
</feature>
<evidence type="ECO:0000256" key="2">
    <source>
        <dbReference type="ARBA" id="ARBA00022448"/>
    </source>
</evidence>
<evidence type="ECO:0000313" key="10">
    <source>
        <dbReference type="Proteomes" id="UP000007881"/>
    </source>
</evidence>
<dbReference type="Pfam" id="PF25975">
    <property type="entry name" value="CzcB_C"/>
    <property type="match status" value="1"/>
</dbReference>
<keyword evidence="10" id="KW-1185">Reference proteome</keyword>
<dbReference type="PANTHER" id="PTHR30097:SF4">
    <property type="entry name" value="SLR6042 PROTEIN"/>
    <property type="match status" value="1"/>
</dbReference>
<dbReference type="Gene3D" id="2.40.420.20">
    <property type="match status" value="1"/>
</dbReference>
<evidence type="ECO:0000256" key="5">
    <source>
        <dbReference type="SAM" id="SignalP"/>
    </source>
</evidence>
<dbReference type="InterPro" id="IPR058649">
    <property type="entry name" value="CzcB_C"/>
</dbReference>
<dbReference type="InterPro" id="IPR006143">
    <property type="entry name" value="RND_pump_MFP"/>
</dbReference>
<keyword evidence="2" id="KW-0813">Transport</keyword>
<reference evidence="9 10" key="1">
    <citation type="submission" date="2012-02" db="EMBL/GenBank/DDBJ databases">
        <title>Complete genome sequence of Phycisphaera mikurensis NBRC 102666.</title>
        <authorList>
            <person name="Ankai A."/>
            <person name="Hosoyama A."/>
            <person name="Terui Y."/>
            <person name="Sekine M."/>
            <person name="Fukai R."/>
            <person name="Kato Y."/>
            <person name="Nakamura S."/>
            <person name="Yamada-Narita S."/>
            <person name="Kawakoshi A."/>
            <person name="Fukunaga Y."/>
            <person name="Yamazaki S."/>
            <person name="Fujita N."/>
        </authorList>
    </citation>
    <scope>NUCLEOTIDE SEQUENCE [LARGE SCALE GENOMIC DNA]</scope>
    <source>
        <strain evidence="10">NBRC 102666 / KCTC 22515 / FYK2301M01</strain>
        <plasmid evidence="9 10">pPSMK1</plasmid>
    </source>
</reference>
<feature type="chain" id="PRO_5003629356" evidence="5">
    <location>
        <begin position="23"/>
        <end position="465"/>
    </location>
</feature>
<feature type="compositionally biased region" description="Basic and acidic residues" evidence="4">
    <location>
        <begin position="32"/>
        <end position="61"/>
    </location>
</feature>
<dbReference type="GO" id="GO:0015679">
    <property type="term" value="P:plasma membrane copper ion transport"/>
    <property type="evidence" value="ECO:0007669"/>
    <property type="project" value="TreeGrafter"/>
</dbReference>
<gene>
    <name evidence="9" type="ordered locus">PSMK_p00470</name>
</gene>
<dbReference type="eggNOG" id="COG0845">
    <property type="taxonomic scope" value="Bacteria"/>
</dbReference>
<dbReference type="HOGENOM" id="CLU_018816_13_3_0"/>
<dbReference type="InterPro" id="IPR051909">
    <property type="entry name" value="MFP_Cation_Efflux"/>
</dbReference>
<sequence length="465" mass="47776">MNPRILPLLLAGLTAASTAVIGCEPTSAAAPEDDHAGHDHAEPTAAGPDDHGAEDGHDHGAAPEAAGSGHAEDDGHGHGSGGEGEAEGAHADEVRLTEEAVAAYGIRTAPVERRPLEGVVSAPARVGFNEEAMAHVAALLPGRVDTLHAKLGQQVAAGDVLIEVRSPELGRLQADYFSARSAVEAARPAVEIARDNAERARTLLENAGGITQTAVQEREATLAQAQRELTAAEAEVSAAENTLRLNGVSEDTIAEIANTQKVSPVFQVLAPIAGEVVEREVTPGELVGPGMGGGDGPLLVLADLSTVWVGVDVAEARLGRIGVGSVASLTVPALDGRRVEGEVTYVDPRVDAGSRTARLRVEVDNPDGVLRPGMFARAEVGPKEPGRGVPALPVDAVMTVEGEDSVFVPVEGEKNTFARRAVAVGPRVGGFVPLVRGLEEGDEVVISGGFILKADLGKAGAEHAH</sequence>
<organism evidence="9 10">
    <name type="scientific">Phycisphaera mikurensis (strain NBRC 102666 / KCTC 22515 / FYK2301M01)</name>
    <dbReference type="NCBI Taxonomy" id="1142394"/>
    <lineage>
        <taxon>Bacteria</taxon>
        <taxon>Pseudomonadati</taxon>
        <taxon>Planctomycetota</taxon>
        <taxon>Phycisphaerae</taxon>
        <taxon>Phycisphaerales</taxon>
        <taxon>Phycisphaeraceae</taxon>
        <taxon>Phycisphaera</taxon>
    </lineage>
</organism>
<dbReference type="PROSITE" id="PS51257">
    <property type="entry name" value="PROKAR_LIPOPROTEIN"/>
    <property type="match status" value="1"/>
</dbReference>
<keyword evidence="9" id="KW-0614">Plasmid</keyword>
<dbReference type="FunFam" id="2.40.30.170:FF:000010">
    <property type="entry name" value="Efflux RND transporter periplasmic adaptor subunit"/>
    <property type="match status" value="1"/>
</dbReference>
<dbReference type="InterPro" id="IPR058792">
    <property type="entry name" value="Beta-barrel_RND_2"/>
</dbReference>
<dbReference type="Proteomes" id="UP000007881">
    <property type="component" value="Plasmid pPSMK1"/>
</dbReference>
<dbReference type="RefSeq" id="WP_014438612.1">
    <property type="nucleotide sequence ID" value="NC_017081.1"/>
</dbReference>
<feature type="domain" description="CusB-like beta-barrel" evidence="6">
    <location>
        <begin position="306"/>
        <end position="382"/>
    </location>
</feature>
<dbReference type="GO" id="GO:0016020">
    <property type="term" value="C:membrane"/>
    <property type="evidence" value="ECO:0007669"/>
    <property type="project" value="InterPro"/>
</dbReference>